<feature type="compositionally biased region" description="Basic and acidic residues" evidence="7">
    <location>
        <begin position="710"/>
        <end position="727"/>
    </location>
</feature>
<feature type="compositionally biased region" description="Polar residues" evidence="7">
    <location>
        <begin position="610"/>
        <end position="627"/>
    </location>
</feature>
<evidence type="ECO:0000256" key="3">
    <source>
        <dbReference type="ARBA" id="ARBA00022845"/>
    </source>
</evidence>
<feature type="region of interest" description="Disordered" evidence="7">
    <location>
        <begin position="1"/>
        <end position="120"/>
    </location>
</feature>
<feature type="compositionally biased region" description="Basic and acidic residues" evidence="7">
    <location>
        <begin position="1550"/>
        <end position="1561"/>
    </location>
</feature>
<comment type="similarity">
    <text evidence="1">Belongs to the eukaryotic initiation factor 4G family.</text>
</comment>
<reference evidence="9" key="1">
    <citation type="submission" date="2019-10" db="EMBL/GenBank/DDBJ databases">
        <authorList>
            <person name="Zhang R."/>
            <person name="Pan Y."/>
            <person name="Wang J."/>
            <person name="Ma R."/>
            <person name="Yu S."/>
        </authorList>
    </citation>
    <scope>NUCLEOTIDE SEQUENCE</scope>
    <source>
        <strain evidence="9">LA-IB0</strain>
        <tissue evidence="9">Leaf</tissue>
    </source>
</reference>
<evidence type="ECO:0000256" key="2">
    <source>
        <dbReference type="ARBA" id="ARBA00022540"/>
    </source>
</evidence>
<proteinExistence type="inferred from homology"/>
<keyword evidence="4" id="KW-0648">Protein biosynthesis</keyword>
<feature type="compositionally biased region" description="Low complexity" evidence="7">
    <location>
        <begin position="70"/>
        <end position="81"/>
    </location>
</feature>
<protein>
    <recommendedName>
        <fullName evidence="5">Eukaryotic translation initiation factor 4G</fullName>
    </recommendedName>
    <alternativeName>
        <fullName evidence="6">Protein synthesis initiation factor 4G</fullName>
    </alternativeName>
</protein>
<feature type="region of interest" description="Disordered" evidence="7">
    <location>
        <begin position="1521"/>
        <end position="1581"/>
    </location>
</feature>
<dbReference type="PROSITE" id="PS51366">
    <property type="entry name" value="MI"/>
    <property type="match status" value="1"/>
</dbReference>
<feature type="region of interest" description="Disordered" evidence="7">
    <location>
        <begin position="1394"/>
        <end position="1418"/>
    </location>
</feature>
<feature type="region of interest" description="Disordered" evidence="7">
    <location>
        <begin position="515"/>
        <end position="746"/>
    </location>
</feature>
<feature type="compositionally biased region" description="Polar residues" evidence="7">
    <location>
        <begin position="771"/>
        <end position="804"/>
    </location>
</feature>
<feature type="compositionally biased region" description="Polar residues" evidence="7">
    <location>
        <begin position="566"/>
        <end position="575"/>
    </location>
</feature>
<dbReference type="GO" id="GO:0003729">
    <property type="term" value="F:mRNA binding"/>
    <property type="evidence" value="ECO:0007669"/>
    <property type="project" value="TreeGrafter"/>
</dbReference>
<evidence type="ECO:0000256" key="5">
    <source>
        <dbReference type="ARBA" id="ARBA00067320"/>
    </source>
</evidence>
<feature type="region of interest" description="Disordered" evidence="7">
    <location>
        <begin position="126"/>
        <end position="145"/>
    </location>
</feature>
<evidence type="ECO:0000256" key="7">
    <source>
        <dbReference type="SAM" id="MobiDB-lite"/>
    </source>
</evidence>
<keyword evidence="3" id="KW-0810">Translation regulation</keyword>
<comment type="caution">
    <text evidence="9">The sequence shown here is derived from an EMBL/GenBank/DDBJ whole genome shotgun (WGS) entry which is preliminary data.</text>
</comment>
<feature type="region of interest" description="Disordered" evidence="7">
    <location>
        <begin position="443"/>
        <end position="474"/>
    </location>
</feature>
<dbReference type="SUPFAM" id="SSF48371">
    <property type="entry name" value="ARM repeat"/>
    <property type="match status" value="2"/>
</dbReference>
<dbReference type="Gene3D" id="1.25.40.180">
    <property type="match status" value="2"/>
</dbReference>
<feature type="region of interest" description="Disordered" evidence="7">
    <location>
        <begin position="270"/>
        <end position="318"/>
    </location>
</feature>
<evidence type="ECO:0000256" key="6">
    <source>
        <dbReference type="ARBA" id="ARBA00075135"/>
    </source>
</evidence>
<feature type="compositionally biased region" description="Polar residues" evidence="7">
    <location>
        <begin position="828"/>
        <end position="842"/>
    </location>
</feature>
<evidence type="ECO:0000256" key="1">
    <source>
        <dbReference type="ARBA" id="ARBA00005775"/>
    </source>
</evidence>
<dbReference type="PANTHER" id="PTHR23253:SF9">
    <property type="entry name" value="EUKARYOTIC TRANSLATION INITIATION FACTOR 4 GAMMA 2"/>
    <property type="match status" value="1"/>
</dbReference>
<dbReference type="SMART" id="SM00544">
    <property type="entry name" value="MA3"/>
    <property type="match status" value="1"/>
</dbReference>
<feature type="compositionally biased region" description="Polar residues" evidence="7">
    <location>
        <begin position="95"/>
        <end position="111"/>
    </location>
</feature>
<dbReference type="FunFam" id="1.25.40.180:FF:000034">
    <property type="entry name" value="Eukaryotic translation initiation factor 4G"/>
    <property type="match status" value="1"/>
</dbReference>
<keyword evidence="10" id="KW-1185">Reference proteome</keyword>
<dbReference type="Proteomes" id="UP000826271">
    <property type="component" value="Unassembled WGS sequence"/>
</dbReference>
<organism evidence="9 10">
    <name type="scientific">Buddleja alternifolia</name>
    <dbReference type="NCBI Taxonomy" id="168488"/>
    <lineage>
        <taxon>Eukaryota</taxon>
        <taxon>Viridiplantae</taxon>
        <taxon>Streptophyta</taxon>
        <taxon>Embryophyta</taxon>
        <taxon>Tracheophyta</taxon>
        <taxon>Spermatophyta</taxon>
        <taxon>Magnoliopsida</taxon>
        <taxon>eudicotyledons</taxon>
        <taxon>Gunneridae</taxon>
        <taxon>Pentapetalae</taxon>
        <taxon>asterids</taxon>
        <taxon>lamiids</taxon>
        <taxon>Lamiales</taxon>
        <taxon>Scrophulariaceae</taxon>
        <taxon>Buddlejeae</taxon>
        <taxon>Buddleja</taxon>
    </lineage>
</organism>
<dbReference type="FunFam" id="1.25.40.180:FF:000024">
    <property type="entry name" value="Eukaryotic translation initiation factor 4G"/>
    <property type="match status" value="1"/>
</dbReference>
<feature type="compositionally biased region" description="Basic and acidic residues" evidence="7">
    <location>
        <begin position="528"/>
        <end position="548"/>
    </location>
</feature>
<dbReference type="EMBL" id="WHWC01000019">
    <property type="protein sequence ID" value="KAG8363470.1"/>
    <property type="molecule type" value="Genomic_DNA"/>
</dbReference>
<dbReference type="InterPro" id="IPR003891">
    <property type="entry name" value="Initiation_fac_eIF4g_MI"/>
</dbReference>
<feature type="region of interest" description="Disordered" evidence="7">
    <location>
        <begin position="1239"/>
        <end position="1265"/>
    </location>
</feature>
<evidence type="ECO:0000256" key="4">
    <source>
        <dbReference type="ARBA" id="ARBA00022917"/>
    </source>
</evidence>
<evidence type="ECO:0000259" key="8">
    <source>
        <dbReference type="PROSITE" id="PS51366"/>
    </source>
</evidence>
<dbReference type="GO" id="GO:0003743">
    <property type="term" value="F:translation initiation factor activity"/>
    <property type="evidence" value="ECO:0007669"/>
    <property type="project" value="UniProtKB-KW"/>
</dbReference>
<feature type="region of interest" description="Disordered" evidence="7">
    <location>
        <begin position="758"/>
        <end position="960"/>
    </location>
</feature>
<dbReference type="SMART" id="SM00543">
    <property type="entry name" value="MIF4G"/>
    <property type="match status" value="1"/>
</dbReference>
<feature type="compositionally biased region" description="Pro residues" evidence="7">
    <location>
        <begin position="458"/>
        <end position="473"/>
    </location>
</feature>
<feature type="compositionally biased region" description="Basic and acidic residues" evidence="7">
    <location>
        <begin position="634"/>
        <end position="646"/>
    </location>
</feature>
<keyword evidence="2" id="KW-0396">Initiation factor</keyword>
<feature type="compositionally biased region" description="Polar residues" evidence="7">
    <location>
        <begin position="904"/>
        <end position="923"/>
    </location>
</feature>
<feature type="compositionally biased region" description="Polar residues" evidence="7">
    <location>
        <begin position="680"/>
        <end position="691"/>
    </location>
</feature>
<feature type="compositionally biased region" description="Basic and acidic residues" evidence="7">
    <location>
        <begin position="1521"/>
        <end position="1530"/>
    </location>
</feature>
<dbReference type="GO" id="GO:0016281">
    <property type="term" value="C:eukaryotic translation initiation factor 4F complex"/>
    <property type="evidence" value="ECO:0007669"/>
    <property type="project" value="TreeGrafter"/>
</dbReference>
<dbReference type="InterPro" id="IPR016024">
    <property type="entry name" value="ARM-type_fold"/>
</dbReference>
<feature type="compositionally biased region" description="Polar residues" evidence="7">
    <location>
        <begin position="48"/>
        <end position="63"/>
    </location>
</feature>
<dbReference type="GO" id="GO:0006417">
    <property type="term" value="P:regulation of translation"/>
    <property type="evidence" value="ECO:0007669"/>
    <property type="project" value="UniProtKB-KW"/>
</dbReference>
<feature type="compositionally biased region" description="Basic and acidic residues" evidence="7">
    <location>
        <begin position="1018"/>
        <end position="1033"/>
    </location>
</feature>
<feature type="region of interest" description="Disordered" evidence="7">
    <location>
        <begin position="998"/>
        <end position="1038"/>
    </location>
</feature>
<evidence type="ECO:0000313" key="10">
    <source>
        <dbReference type="Proteomes" id="UP000826271"/>
    </source>
</evidence>
<dbReference type="PANTHER" id="PTHR23253">
    <property type="entry name" value="EUKARYOTIC TRANSLATION INITIATION FACTOR 4 GAMMA"/>
    <property type="match status" value="1"/>
</dbReference>
<feature type="compositionally biased region" description="Gly residues" evidence="7">
    <location>
        <begin position="30"/>
        <end position="43"/>
    </location>
</feature>
<name>A0AAV6W4K9_9LAMI</name>
<evidence type="ECO:0000313" key="9">
    <source>
        <dbReference type="EMBL" id="KAG8363470.1"/>
    </source>
</evidence>
<dbReference type="Pfam" id="PF02847">
    <property type="entry name" value="MA3"/>
    <property type="match status" value="1"/>
</dbReference>
<sequence length="1775" mass="193391">MSQNQSRGDRSDSTQYKKTGRSFSSNQQGNFGGGASAKGGGGASALANPNNRSFKKYNNNAQGGQFRPKSPNLSSDSGNSSAAHAVQNGPHHHQQQPTHRVSDAPVTSTPSDVKLTNAPTQKINAAVTRATSTNVSSVAPPPNISELRAPTTPAKGGPAKSFPLQFGSISPGFVNGMQIPPRTSSAPPNLDEQKKAQVCGSLLSGCLPGTGKLLSGVRWNIVEGLRGIIIYDGKEIIVSSNGGMKEGKAALLSIKARHESLKAVPAMPIPSIPKQQSRKKETGISDQPNACEAQPVSKSKRDTQVSAAPPVTQTQKPAVHPIPNMPMQRPFHQPQVPVPFGGPNPHIPSQAMSGTSLPMPMQMHLPMGNPPMFVSGLQPHHIQSQGIIHQGQNLNFSSQMGHQLPPQLGNMGMNMASQFPQQQAGKYSGARKAVKITHPETHEELRLDGSPAPRSHPNVPPQSQPIPSFPPNHPMNFYPNPYNASSLFYHAAPPTSQPPRLYNQVTVKPPVEKEPLAAANSLPAGKTESSKPSRLHGEDLVRPQKEIESSSLPDSIKDKHKKPGTKDQQAQVCRQSTLLSNLPSPLPEAESVEAKSNSSSTDFVPETGKESLSTTAAASSDVSNSTIEGAAGGKRSDTSKSLDMKGVKSGLSKPEPVEIKEQKEAISSESSKPDKHSLEISLNSMSLQSPEITAKTEESSDQETVSVKYTEQKQEESPGRRSNDVKIADNLAVSTHTEVGEGTDRSVLANGLYRHDGEISTSGELSMPDSVGTSDGEISTSGTSLSLPDSIGTSETSLANSSVVDQKPTPLLIPSPSEGALGPENAGFDNNSGGLVSRSPSSVKDKVLSDATAAKSSVPRGKMKKKDLYKKAEAAGTSSDLYNAYKGPEEKKETIISPEGTEDTCMQASADLSQENAVSSPKPAQSKMEPDDWEDAAEISTPDLETSKDETNDGDGNGLMTKRYSRDFLLKFMYQCTDLPKAFKTSDLPDVLVSSVNVSRESYPSPGRNIDRPGSGSRPDRRGSGLGDDDKWSKMPGPLMSGRGDMWAEVGYAGNVVGFRPVQGVDYGVLRNPRAQTPVQHAGGILSGPMQSHGPQGGVQRNNSDSDRWQRGTSFQKGLMPYPQAPLMHKAEKKYEVGKVTDEEQAKQRQLKGILNKLTPQNFEKLFQQVKEVNIDNVTTLTGVISQIFDKALMEPTFCEMYANFCSHLAAALPDLSVEKEKVTFKRLLLNKCQEEFERGEREEEEANKAEEEGEAKQTAEEREEKRIRVRRRMLGNIRLIGELYKKKMLTERIMHECIHKLLGQHENPDEENIEALCKLMSTIGEMIDHHKAKGHMDSYFVNMSQLSNNMKLSSRVRFMLKDVIDLRKNKWQQRRKVEGPKKIEDVHRDAAQERLAQSSRLSRGASMGSSVRRGPPMDFTQRAPTSMLSSPSAQIGGFRSVAPQMRGYGSQDARIEERHSFENRPVPLPQRPVGDDSITLGPQGGLVRGMAFREQPSLPSLNGFSSMPERMAYGQREDLIPRHPSDRFDPPSNYGQSHPQERSVAYGNREVRNADRRFDRSVPTSPPARGGPPTSMPSENLWTEERLRDKSLAAIKEFYSARDENEVALCIKDLNTPSFYPSMISVWITDSFERKGVERDLLTKLLINLSKPRDGLISEDQLVKGFESVLAILEDAVNDAPKAAEFLGCIFARIILENVVSLSEIGRLIYEGGEEKGRLVEMGLAAEVLGTILDIIKSEKGDSVLTEIRSSSNPRLENFRPPGSNKSLRIDKFI</sequence>
<feature type="compositionally biased region" description="Polar residues" evidence="7">
    <location>
        <begin position="13"/>
        <end position="29"/>
    </location>
</feature>
<gene>
    <name evidence="9" type="ORF">BUALT_Bualt19G0025800</name>
</gene>
<feature type="compositionally biased region" description="Basic and acidic residues" evidence="7">
    <location>
        <begin position="655"/>
        <end position="678"/>
    </location>
</feature>
<feature type="domain" description="MI" evidence="8">
    <location>
        <begin position="1587"/>
        <end position="1711"/>
    </location>
</feature>
<accession>A0AAV6W4K9</accession>
<feature type="compositionally biased region" description="Polar residues" evidence="7">
    <location>
        <begin position="126"/>
        <end position="137"/>
    </location>
</feature>
<dbReference type="Pfam" id="PF02854">
    <property type="entry name" value="MIF4G"/>
    <property type="match status" value="1"/>
</dbReference>
<dbReference type="InterPro" id="IPR003890">
    <property type="entry name" value="MIF4G-like_typ-3"/>
</dbReference>